<reference evidence="2" key="1">
    <citation type="submission" date="2024-08" db="EMBL/GenBank/DDBJ databases">
        <authorList>
            <person name="Chaddad Z."/>
            <person name="Lamrabet M."/>
            <person name="Bouhnik O."/>
            <person name="Alami S."/>
            <person name="Wipf D."/>
            <person name="Courty P.E."/>
            <person name="Missbah El Idrissi M."/>
        </authorList>
    </citation>
    <scope>NUCLEOTIDE SEQUENCE</scope>
    <source>
        <strain evidence="2">LLZ17</strain>
    </source>
</reference>
<dbReference type="SUPFAM" id="SSF53335">
    <property type="entry name" value="S-adenosyl-L-methionine-dependent methyltransferases"/>
    <property type="match status" value="1"/>
</dbReference>
<dbReference type="AlphaFoldDB" id="A0AB39XVA5"/>
<dbReference type="Gene3D" id="3.40.50.150">
    <property type="entry name" value="Vaccinia Virus protein VP39"/>
    <property type="match status" value="1"/>
</dbReference>
<keyword evidence="2" id="KW-0489">Methyltransferase</keyword>
<proteinExistence type="predicted"/>
<organism evidence="2">
    <name type="scientific">Bradyrhizobium sp. LLZ17</name>
    <dbReference type="NCBI Taxonomy" id="3239388"/>
    <lineage>
        <taxon>Bacteria</taxon>
        <taxon>Pseudomonadati</taxon>
        <taxon>Pseudomonadota</taxon>
        <taxon>Alphaproteobacteria</taxon>
        <taxon>Hyphomicrobiales</taxon>
        <taxon>Nitrobacteraceae</taxon>
        <taxon>Bradyrhizobium</taxon>
    </lineage>
</organism>
<dbReference type="Pfam" id="PF05050">
    <property type="entry name" value="Methyltransf_21"/>
    <property type="match status" value="1"/>
</dbReference>
<feature type="domain" description="Methyltransferase FkbM" evidence="1">
    <location>
        <begin position="2"/>
        <end position="152"/>
    </location>
</feature>
<dbReference type="InterPro" id="IPR006342">
    <property type="entry name" value="FkbM_mtfrase"/>
</dbReference>
<dbReference type="GO" id="GO:0032259">
    <property type="term" value="P:methylation"/>
    <property type="evidence" value="ECO:0007669"/>
    <property type="project" value="UniProtKB-KW"/>
</dbReference>
<dbReference type="GO" id="GO:0008168">
    <property type="term" value="F:methyltransferase activity"/>
    <property type="evidence" value="ECO:0007669"/>
    <property type="project" value="UniProtKB-KW"/>
</dbReference>
<name>A0AB39XVA5_9BRAD</name>
<dbReference type="InterPro" id="IPR029063">
    <property type="entry name" value="SAM-dependent_MTases_sf"/>
</dbReference>
<dbReference type="RefSeq" id="WP_369726503.1">
    <property type="nucleotide sequence ID" value="NZ_CP165734.1"/>
</dbReference>
<dbReference type="NCBIfam" id="TIGR01444">
    <property type="entry name" value="fkbM_fam"/>
    <property type="match status" value="1"/>
</dbReference>
<sequence>MGVNDGADSAYYLSLGYRVLGIEANPALADRLKDRFARELLGQQYILLNAGIAATEGQLDFWVSDVSEWSSFNREIASRNGTPHRPVTIPTRRFASVVAEFGVPLYCKIDIEGNDRLCLTDLTLETTPSYVSIEMSHPDADDDLELLRKLGYTRYKIVSQVTRAQPIPLLMTMGYRLPTFFNRALRYSTRKAFGVGTKDGWRFQLGSSGPFGEDTPGSWHPYDHVRRTWEALRDIDARFGTRGLAEWFDIHAAR</sequence>
<evidence type="ECO:0000313" key="2">
    <source>
        <dbReference type="EMBL" id="XDV61164.1"/>
    </source>
</evidence>
<evidence type="ECO:0000259" key="1">
    <source>
        <dbReference type="Pfam" id="PF05050"/>
    </source>
</evidence>
<accession>A0AB39XVA5</accession>
<gene>
    <name evidence="2" type="ORF">AB8Z38_15845</name>
</gene>
<protein>
    <submittedName>
        <fullName evidence="2">FkbM family methyltransferase</fullName>
    </submittedName>
</protein>
<keyword evidence="2" id="KW-0808">Transferase</keyword>
<dbReference type="EMBL" id="CP165734">
    <property type="protein sequence ID" value="XDV61164.1"/>
    <property type="molecule type" value="Genomic_DNA"/>
</dbReference>